<gene>
    <name evidence="6" type="ORF">ROHU_008641</name>
</gene>
<evidence type="ECO:0000256" key="4">
    <source>
        <dbReference type="SAM" id="MobiDB-lite"/>
    </source>
</evidence>
<dbReference type="AlphaFoldDB" id="A0A498M4N0"/>
<dbReference type="Gene3D" id="3.40.50.300">
    <property type="entry name" value="P-loop containing nucleotide triphosphate hydrolases"/>
    <property type="match status" value="1"/>
</dbReference>
<evidence type="ECO:0000256" key="3">
    <source>
        <dbReference type="ARBA" id="ARBA00023134"/>
    </source>
</evidence>
<dbReference type="EMBL" id="QBIY01012826">
    <property type="protein sequence ID" value="RXN15818.1"/>
    <property type="molecule type" value="Genomic_DNA"/>
</dbReference>
<evidence type="ECO:0000256" key="2">
    <source>
        <dbReference type="ARBA" id="ARBA00022741"/>
    </source>
</evidence>
<dbReference type="InterPro" id="IPR045058">
    <property type="entry name" value="GIMA/IAN/Toc"/>
</dbReference>
<proteinExistence type="inferred from homology"/>
<dbReference type="STRING" id="84645.A0A498M4N0"/>
<keyword evidence="7" id="KW-1185">Reference proteome</keyword>
<protein>
    <submittedName>
        <fullName evidence="6">GTPase IMAP family member 8-like protein</fullName>
    </submittedName>
</protein>
<dbReference type="Proteomes" id="UP000290572">
    <property type="component" value="Unassembled WGS sequence"/>
</dbReference>
<feature type="domain" description="AIG1-type G" evidence="5">
    <location>
        <begin position="53"/>
        <end position="216"/>
    </location>
</feature>
<evidence type="ECO:0000313" key="6">
    <source>
        <dbReference type="EMBL" id="RXN15818.1"/>
    </source>
</evidence>
<dbReference type="InterPro" id="IPR027417">
    <property type="entry name" value="P-loop_NTPase"/>
</dbReference>
<evidence type="ECO:0000259" key="5">
    <source>
        <dbReference type="Pfam" id="PF04548"/>
    </source>
</evidence>
<dbReference type="InterPro" id="IPR006703">
    <property type="entry name" value="G_AIG1"/>
</dbReference>
<dbReference type="PANTHER" id="PTHR10903:SF170">
    <property type="entry name" value="GTPASE IMAP FAMILY MEMBER 7"/>
    <property type="match status" value="1"/>
</dbReference>
<comment type="similarity">
    <text evidence="1">Belongs to the TRAFAC class TrmE-Era-EngA-EngB-Septin-like GTPase superfamily. AIG1/Toc34/Toc159-like paraseptin GTPase family. IAN subfamily.</text>
</comment>
<evidence type="ECO:0000256" key="1">
    <source>
        <dbReference type="ARBA" id="ARBA00008535"/>
    </source>
</evidence>
<feature type="region of interest" description="Disordered" evidence="4">
    <location>
        <begin position="232"/>
        <end position="285"/>
    </location>
</feature>
<keyword evidence="2" id="KW-0547">Nucleotide-binding</keyword>
<keyword evidence="3" id="KW-0342">GTP-binding</keyword>
<dbReference type="Pfam" id="PF04548">
    <property type="entry name" value="AIG1"/>
    <property type="match status" value="1"/>
</dbReference>
<dbReference type="GO" id="GO:0005525">
    <property type="term" value="F:GTP binding"/>
    <property type="evidence" value="ECO:0007669"/>
    <property type="project" value="UniProtKB-KW"/>
</dbReference>
<dbReference type="PANTHER" id="PTHR10903">
    <property type="entry name" value="GTPASE, IMAP FAMILY MEMBER-RELATED"/>
    <property type="match status" value="1"/>
</dbReference>
<evidence type="ECO:0000313" key="7">
    <source>
        <dbReference type="Proteomes" id="UP000290572"/>
    </source>
</evidence>
<name>A0A498M4N0_LABRO</name>
<feature type="compositionally biased region" description="Acidic residues" evidence="4">
    <location>
        <begin position="246"/>
        <end position="264"/>
    </location>
</feature>
<comment type="caution">
    <text evidence="6">The sequence shown here is derived from an EMBL/GenBank/DDBJ whole genome shotgun (WGS) entry which is preliminary data.</text>
</comment>
<reference evidence="6 7" key="1">
    <citation type="submission" date="2018-03" db="EMBL/GenBank/DDBJ databases">
        <title>Draft genome sequence of Rohu Carp (Labeo rohita).</title>
        <authorList>
            <person name="Das P."/>
            <person name="Kushwaha B."/>
            <person name="Joshi C.G."/>
            <person name="Kumar D."/>
            <person name="Nagpure N.S."/>
            <person name="Sahoo L."/>
            <person name="Das S.P."/>
            <person name="Bit A."/>
            <person name="Patnaik S."/>
            <person name="Meher P.K."/>
            <person name="Jayasankar P."/>
            <person name="Koringa P.G."/>
            <person name="Patel N.V."/>
            <person name="Hinsu A.T."/>
            <person name="Kumar R."/>
            <person name="Pandey M."/>
            <person name="Agarwal S."/>
            <person name="Srivastava S."/>
            <person name="Singh M."/>
            <person name="Iquebal M.A."/>
            <person name="Jaiswal S."/>
            <person name="Angadi U.B."/>
            <person name="Kumar N."/>
            <person name="Raza M."/>
            <person name="Shah T.M."/>
            <person name="Rai A."/>
            <person name="Jena J.K."/>
        </authorList>
    </citation>
    <scope>NUCLEOTIDE SEQUENCE [LARGE SCALE GENOMIC DNA]</scope>
    <source>
        <strain evidence="6">DASCIFA01</strain>
        <tissue evidence="6">Testis</tissue>
    </source>
</reference>
<sequence>MFLLALEPSHDYENENITGVGEKMALSADYTRMLSTARAKEKLSFSIPDFSSLRIVLLGKNVSENSRVGNLILGTVAFKCEAHSDEKTHQGSQRVGGRLKKRHVTIVINSQLLQPNISDHQITQTVRECVHLSDPGPHAFILVLQHKDFTEEDLRRVKCVLKEFSEDAIKHTIVITTDEETHRAKRASVNINEFIQQLTAECGEHLQSKNNNKKKIRSQIFKRVENTLKRKYLETMKETPKTGLSEDTEDSGSDDSDLSVDENIDETHKKKKEERSTYSLPKIPNPLGFSISDFGLPSGMFQPIQRF</sequence>
<accession>A0A498M4N0</accession>
<feature type="compositionally biased region" description="Basic and acidic residues" evidence="4">
    <location>
        <begin position="265"/>
        <end position="276"/>
    </location>
</feature>
<organism evidence="6 7">
    <name type="scientific">Labeo rohita</name>
    <name type="common">Indian major carp</name>
    <name type="synonym">Cyprinus rohita</name>
    <dbReference type="NCBI Taxonomy" id="84645"/>
    <lineage>
        <taxon>Eukaryota</taxon>
        <taxon>Metazoa</taxon>
        <taxon>Chordata</taxon>
        <taxon>Craniata</taxon>
        <taxon>Vertebrata</taxon>
        <taxon>Euteleostomi</taxon>
        <taxon>Actinopterygii</taxon>
        <taxon>Neopterygii</taxon>
        <taxon>Teleostei</taxon>
        <taxon>Ostariophysi</taxon>
        <taxon>Cypriniformes</taxon>
        <taxon>Cyprinidae</taxon>
        <taxon>Labeoninae</taxon>
        <taxon>Labeonini</taxon>
        <taxon>Labeo</taxon>
    </lineage>
</organism>